<gene>
    <name evidence="1" type="ORF">BD310DRAFT_658837</name>
</gene>
<accession>A0A4Q9Q709</accession>
<proteinExistence type="predicted"/>
<sequence>MMLLTPRQRTIDFTSTKSSLCISIRKHSKLRLELGTSVVFNLTHAGHHAAPSDEERGAFQYLTVVNLGSDKLSIDDLWVHFTILPH</sequence>
<keyword evidence="2" id="KW-1185">Reference proteome</keyword>
<dbReference type="Proteomes" id="UP000292082">
    <property type="component" value="Unassembled WGS sequence"/>
</dbReference>
<protein>
    <submittedName>
        <fullName evidence="1">Uncharacterized protein</fullName>
    </submittedName>
</protein>
<name>A0A4Q9Q709_9APHY</name>
<dbReference type="EMBL" id="ML145091">
    <property type="protein sequence ID" value="TBU62920.1"/>
    <property type="molecule type" value="Genomic_DNA"/>
</dbReference>
<dbReference type="AlphaFoldDB" id="A0A4Q9Q709"/>
<reference evidence="1 2" key="1">
    <citation type="submission" date="2019-01" db="EMBL/GenBank/DDBJ databases">
        <title>Draft genome sequences of three monokaryotic isolates of the white-rot basidiomycete fungus Dichomitus squalens.</title>
        <authorList>
            <consortium name="DOE Joint Genome Institute"/>
            <person name="Lopez S.C."/>
            <person name="Andreopoulos B."/>
            <person name="Pangilinan J."/>
            <person name="Lipzen A."/>
            <person name="Riley R."/>
            <person name="Ahrendt S."/>
            <person name="Ng V."/>
            <person name="Barry K."/>
            <person name="Daum C."/>
            <person name="Grigoriev I.V."/>
            <person name="Hilden K.S."/>
            <person name="Makela M.R."/>
            <person name="de Vries R.P."/>
        </authorList>
    </citation>
    <scope>NUCLEOTIDE SEQUENCE [LARGE SCALE GENOMIC DNA]</scope>
    <source>
        <strain evidence="1 2">CBS 464.89</strain>
    </source>
</reference>
<evidence type="ECO:0000313" key="1">
    <source>
        <dbReference type="EMBL" id="TBU62920.1"/>
    </source>
</evidence>
<organism evidence="1 2">
    <name type="scientific">Dichomitus squalens</name>
    <dbReference type="NCBI Taxonomy" id="114155"/>
    <lineage>
        <taxon>Eukaryota</taxon>
        <taxon>Fungi</taxon>
        <taxon>Dikarya</taxon>
        <taxon>Basidiomycota</taxon>
        <taxon>Agaricomycotina</taxon>
        <taxon>Agaricomycetes</taxon>
        <taxon>Polyporales</taxon>
        <taxon>Polyporaceae</taxon>
        <taxon>Dichomitus</taxon>
    </lineage>
</organism>
<evidence type="ECO:0000313" key="2">
    <source>
        <dbReference type="Proteomes" id="UP000292082"/>
    </source>
</evidence>